<name>A0A8A1M6E8_AJECA</name>
<dbReference type="AlphaFoldDB" id="A0A8A1M6E8"/>
<dbReference type="EMBL" id="CP069111">
    <property type="protein sequence ID" value="QSS62068.1"/>
    <property type="molecule type" value="Genomic_DNA"/>
</dbReference>
<evidence type="ECO:0000313" key="3">
    <source>
        <dbReference type="Proteomes" id="UP000663671"/>
    </source>
</evidence>
<evidence type="ECO:0000256" key="1">
    <source>
        <dbReference type="SAM" id="MobiDB-lite"/>
    </source>
</evidence>
<gene>
    <name evidence="2" type="ORF">I7I51_04245</name>
</gene>
<sequence>MPICGIDLGFFPASGFRPQTSALRQHPDNKSHLSICAHFASTSLLDHAIDKRGLMRPWEESLLPTSMTGRTWNFPSALGTPDRSRQNTIPYPRPPQAFPTTSLRTWRVYRKQAKDSLAPSRAQNNKQRLSENLSQAFVISCSVSMRGSSW</sequence>
<reference evidence="2" key="1">
    <citation type="submission" date="2021-01" db="EMBL/GenBank/DDBJ databases">
        <title>Chromosome-level genome assembly of a human fungal pathogen reveals clustering of transcriptionally co-regulated genes.</title>
        <authorList>
            <person name="Voorhies M."/>
            <person name="Cohen S."/>
            <person name="Shea T.P."/>
            <person name="Petrus S."/>
            <person name="Munoz J.F."/>
            <person name="Poplawski S."/>
            <person name="Goldman W.E."/>
            <person name="Michael T."/>
            <person name="Cuomo C.A."/>
            <person name="Sil A."/>
            <person name="Beyhan S."/>
        </authorList>
    </citation>
    <scope>NUCLEOTIDE SEQUENCE</scope>
    <source>
        <strain evidence="2">WU24</strain>
    </source>
</reference>
<accession>A0A8A1M6E8</accession>
<organism evidence="2 3">
    <name type="scientific">Ajellomyces capsulatus</name>
    <name type="common">Darling's disease fungus</name>
    <name type="synonym">Histoplasma capsulatum</name>
    <dbReference type="NCBI Taxonomy" id="5037"/>
    <lineage>
        <taxon>Eukaryota</taxon>
        <taxon>Fungi</taxon>
        <taxon>Dikarya</taxon>
        <taxon>Ascomycota</taxon>
        <taxon>Pezizomycotina</taxon>
        <taxon>Eurotiomycetes</taxon>
        <taxon>Eurotiomycetidae</taxon>
        <taxon>Onygenales</taxon>
        <taxon>Ajellomycetaceae</taxon>
        <taxon>Histoplasma</taxon>
    </lineage>
</organism>
<evidence type="ECO:0000313" key="2">
    <source>
        <dbReference type="EMBL" id="QSS62068.1"/>
    </source>
</evidence>
<dbReference type="Proteomes" id="UP000663671">
    <property type="component" value="Chromosome 5"/>
</dbReference>
<dbReference type="VEuPathDB" id="FungiDB:I7I51_04245"/>
<protein>
    <submittedName>
        <fullName evidence="2">Uncharacterized protein</fullName>
    </submittedName>
</protein>
<feature type="region of interest" description="Disordered" evidence="1">
    <location>
        <begin position="73"/>
        <end position="97"/>
    </location>
</feature>
<proteinExistence type="predicted"/>
<dbReference type="OrthoDB" id="10364986at2759"/>